<evidence type="ECO:0000313" key="9">
    <source>
        <dbReference type="Proteomes" id="UP001176521"/>
    </source>
</evidence>
<proteinExistence type="inferred from homology"/>
<evidence type="ECO:0000313" key="8">
    <source>
        <dbReference type="EMBL" id="KAK0531606.1"/>
    </source>
</evidence>
<dbReference type="PANTHER" id="PTHR19877">
    <property type="entry name" value="EUKARYOTIC TRANSLATION INITIATION FACTOR 3 SUBUNIT I"/>
    <property type="match status" value="1"/>
</dbReference>
<dbReference type="Proteomes" id="UP001176521">
    <property type="component" value="Unassembled WGS sequence"/>
</dbReference>
<dbReference type="Pfam" id="PF00400">
    <property type="entry name" value="WD40"/>
    <property type="match status" value="2"/>
</dbReference>
<dbReference type="GO" id="GO:0003723">
    <property type="term" value="F:RNA binding"/>
    <property type="evidence" value="ECO:0007669"/>
    <property type="project" value="TreeGrafter"/>
</dbReference>
<dbReference type="EMBL" id="JAPDMQ010000181">
    <property type="protein sequence ID" value="KAK0531606.1"/>
    <property type="molecule type" value="Genomic_DNA"/>
</dbReference>
<feature type="repeat" description="WD" evidence="7">
    <location>
        <begin position="3"/>
        <end position="45"/>
    </location>
</feature>
<evidence type="ECO:0000256" key="7">
    <source>
        <dbReference type="PROSITE-ProRule" id="PRU00221"/>
    </source>
</evidence>
<dbReference type="AlphaFoldDB" id="A0AAN6GB91"/>
<evidence type="ECO:0000256" key="6">
    <source>
        <dbReference type="ARBA" id="ARBA00040390"/>
    </source>
</evidence>
<evidence type="ECO:0000256" key="3">
    <source>
        <dbReference type="ARBA" id="ARBA00022737"/>
    </source>
</evidence>
<dbReference type="PANTHER" id="PTHR19877:SF13">
    <property type="entry name" value="SERINE-THREONINE KINASE RECEPTOR-ASSOCIATED PROTEIN"/>
    <property type="match status" value="1"/>
</dbReference>
<dbReference type="InterPro" id="IPR015943">
    <property type="entry name" value="WD40/YVTN_repeat-like_dom_sf"/>
</dbReference>
<keyword evidence="9" id="KW-1185">Reference proteome</keyword>
<dbReference type="SMART" id="SM00320">
    <property type="entry name" value="WD40"/>
    <property type="match status" value="2"/>
</dbReference>
<keyword evidence="1 7" id="KW-0853">WD repeat</keyword>
<evidence type="ECO:0000256" key="5">
    <source>
        <dbReference type="ARBA" id="ARBA00038394"/>
    </source>
</evidence>
<sequence>MATPWHKGAVWSARLSGGEASYAVTGSADFSAKVWDTFSGQCLHTFAHNHIVRAVAINAQGTSILTGGHEKKLRLFDLSRPDAEARMLVDGPLAEKGLAHDGNIRSVVWSREDENLVVSLGEDKVVR</sequence>
<keyword evidence="3" id="KW-0677">Repeat</keyword>
<dbReference type="InterPro" id="IPR001680">
    <property type="entry name" value="WD40_rpt"/>
</dbReference>
<organism evidence="8 9">
    <name type="scientific">Tilletia horrida</name>
    <dbReference type="NCBI Taxonomy" id="155126"/>
    <lineage>
        <taxon>Eukaryota</taxon>
        <taxon>Fungi</taxon>
        <taxon>Dikarya</taxon>
        <taxon>Basidiomycota</taxon>
        <taxon>Ustilaginomycotina</taxon>
        <taxon>Exobasidiomycetes</taxon>
        <taxon>Tilletiales</taxon>
        <taxon>Tilletiaceae</taxon>
        <taxon>Tilletia</taxon>
    </lineage>
</organism>
<comment type="caution">
    <text evidence="8">The sequence shown here is derived from an EMBL/GenBank/DDBJ whole genome shotgun (WGS) entry which is preliminary data.</text>
</comment>
<dbReference type="PROSITE" id="PS50082">
    <property type="entry name" value="WD_REPEATS_2"/>
    <property type="match status" value="2"/>
</dbReference>
<keyword evidence="4" id="KW-0508">mRNA splicing</keyword>
<keyword evidence="2" id="KW-0507">mRNA processing</keyword>
<comment type="similarity">
    <text evidence="5">Belongs to the WD repeat STRAP family.</text>
</comment>
<dbReference type="GO" id="GO:0032797">
    <property type="term" value="C:SMN complex"/>
    <property type="evidence" value="ECO:0007669"/>
    <property type="project" value="TreeGrafter"/>
</dbReference>
<dbReference type="InterPro" id="IPR036322">
    <property type="entry name" value="WD40_repeat_dom_sf"/>
</dbReference>
<name>A0AAN6GB91_9BASI</name>
<evidence type="ECO:0000256" key="1">
    <source>
        <dbReference type="ARBA" id="ARBA00022574"/>
    </source>
</evidence>
<reference evidence="8" key="1">
    <citation type="journal article" date="2023" name="PhytoFront">
        <title>Draft Genome Resources of Seven Strains of Tilletia horrida, Causal Agent of Kernel Smut of Rice.</title>
        <authorList>
            <person name="Khanal S."/>
            <person name="Antony Babu S."/>
            <person name="Zhou X.G."/>
        </authorList>
    </citation>
    <scope>NUCLEOTIDE SEQUENCE</scope>
    <source>
        <strain evidence="8">TX3</strain>
    </source>
</reference>
<feature type="repeat" description="WD" evidence="7">
    <location>
        <begin position="45"/>
        <end position="86"/>
    </location>
</feature>
<evidence type="ECO:0000256" key="2">
    <source>
        <dbReference type="ARBA" id="ARBA00022664"/>
    </source>
</evidence>
<gene>
    <name evidence="8" type="ORF">OC842_003565</name>
</gene>
<dbReference type="Gene3D" id="2.130.10.10">
    <property type="entry name" value="YVTN repeat-like/Quinoprotein amine dehydrogenase"/>
    <property type="match status" value="1"/>
</dbReference>
<protein>
    <recommendedName>
        <fullName evidence="6">Serine-threonine kinase receptor-associated protein</fullName>
    </recommendedName>
</protein>
<dbReference type="SUPFAM" id="SSF50978">
    <property type="entry name" value="WD40 repeat-like"/>
    <property type="match status" value="1"/>
</dbReference>
<dbReference type="GO" id="GO:0000387">
    <property type="term" value="P:spliceosomal snRNP assembly"/>
    <property type="evidence" value="ECO:0007669"/>
    <property type="project" value="TreeGrafter"/>
</dbReference>
<accession>A0AAN6GB91</accession>
<evidence type="ECO:0000256" key="4">
    <source>
        <dbReference type="ARBA" id="ARBA00023187"/>
    </source>
</evidence>